<reference evidence="4" key="2">
    <citation type="submission" date="2025-08" db="UniProtKB">
        <authorList>
            <consortium name="RefSeq"/>
        </authorList>
    </citation>
    <scope>IDENTIFICATION</scope>
    <source>
        <tissue evidence="4">Leaves</tissue>
    </source>
</reference>
<name>A0A6P6WI50_COFAR</name>
<keyword evidence="1" id="KW-0472">Membrane</keyword>
<dbReference type="AlphaFoldDB" id="A0A6P6WI50"/>
<evidence type="ECO:0000256" key="1">
    <source>
        <dbReference type="SAM" id="Phobius"/>
    </source>
</evidence>
<feature type="domain" description="Nucleotide-diphospho-sugar transferase" evidence="2">
    <location>
        <begin position="121"/>
        <end position="321"/>
    </location>
</feature>
<dbReference type="Proteomes" id="UP001652660">
    <property type="component" value="Chromosome 2c"/>
</dbReference>
<proteinExistence type="predicted"/>
<dbReference type="InterPro" id="IPR005069">
    <property type="entry name" value="Nucl-diP-sugar_transferase"/>
</dbReference>
<sequence>MHHICAYLNNMDFSKKSINNLVLVSVVFTGLLFIVTWNPTALKSAIFSFQKHSTSQSNVPNVTMIRDELEAALSNAAMATDKTVIITIVNKAYVEPHNDQYPTMLDLFLEGFWVGEETRSLLDHLLVVAMDQTAYDRCSFRRLNCYRLLTDGVDFTEEKLYMSQDFIKMMWTRTRFLLDVLKRGYNFIFTDTDIIWLRNPFPRLRFNGTDDLQISTDNFNGNPRSQKNPINTGFYHIRANNKTITLFQIWYATRLNSTGLKEQDVLGNLIYKRVATELGLNLRFLDTLYFSGFCRDSKDVRSVVTVHANCCRSISAKVADLTAVLKDWKRFKQSKLGASTAKRMAAQNTTNAVFKFKWSNHIACFNSWRKPSAN</sequence>
<keyword evidence="3" id="KW-1185">Reference proteome</keyword>
<dbReference type="PANTHER" id="PTHR46038">
    <property type="entry name" value="EXPRESSED PROTEIN-RELATED"/>
    <property type="match status" value="1"/>
</dbReference>
<dbReference type="RefSeq" id="XP_027113417.2">
    <property type="nucleotide sequence ID" value="XM_027257616.2"/>
</dbReference>
<dbReference type="Pfam" id="PF03407">
    <property type="entry name" value="Nucleotid_trans"/>
    <property type="match status" value="1"/>
</dbReference>
<dbReference type="OrthoDB" id="540503at2759"/>
<evidence type="ECO:0000259" key="2">
    <source>
        <dbReference type="Pfam" id="PF03407"/>
    </source>
</evidence>
<dbReference type="InterPro" id="IPR044821">
    <property type="entry name" value="At1g28695/At4g15970-like"/>
</dbReference>
<keyword evidence="1" id="KW-0812">Transmembrane</keyword>
<evidence type="ECO:0000313" key="3">
    <source>
        <dbReference type="Proteomes" id="UP001652660"/>
    </source>
</evidence>
<reference evidence="3" key="1">
    <citation type="journal article" date="2025" name="Foods">
        <title>Unveiling the Microbial Signatures of Arabica Coffee Cherries: Insights into Ripeness Specific Diversity, Functional Traits, and Implications for Quality and Safety.</title>
        <authorList>
            <consortium name="RefSeq"/>
            <person name="Tenea G.N."/>
            <person name="Cifuentes V."/>
            <person name="Reyes P."/>
            <person name="Cevallos-Vallejos M."/>
        </authorList>
    </citation>
    <scope>NUCLEOTIDE SEQUENCE [LARGE SCALE GENOMIC DNA]</scope>
</reference>
<dbReference type="GeneID" id="113732027"/>
<keyword evidence="1" id="KW-1133">Transmembrane helix</keyword>
<organism evidence="3 4">
    <name type="scientific">Coffea arabica</name>
    <name type="common">Arabian coffee</name>
    <dbReference type="NCBI Taxonomy" id="13443"/>
    <lineage>
        <taxon>Eukaryota</taxon>
        <taxon>Viridiplantae</taxon>
        <taxon>Streptophyta</taxon>
        <taxon>Embryophyta</taxon>
        <taxon>Tracheophyta</taxon>
        <taxon>Spermatophyta</taxon>
        <taxon>Magnoliopsida</taxon>
        <taxon>eudicotyledons</taxon>
        <taxon>Gunneridae</taxon>
        <taxon>Pentapetalae</taxon>
        <taxon>asterids</taxon>
        <taxon>lamiids</taxon>
        <taxon>Gentianales</taxon>
        <taxon>Rubiaceae</taxon>
        <taxon>Ixoroideae</taxon>
        <taxon>Gardenieae complex</taxon>
        <taxon>Bertiereae - Coffeeae clade</taxon>
        <taxon>Coffeeae</taxon>
        <taxon>Coffea</taxon>
    </lineage>
</organism>
<evidence type="ECO:0000313" key="4">
    <source>
        <dbReference type="RefSeq" id="XP_027113417.2"/>
    </source>
</evidence>
<protein>
    <submittedName>
        <fullName evidence="4">Uncharacterized protein At1g28695</fullName>
    </submittedName>
</protein>
<accession>A0A6P6WI50</accession>
<feature type="transmembrane region" description="Helical" evidence="1">
    <location>
        <begin position="21"/>
        <end position="40"/>
    </location>
</feature>
<dbReference type="PANTHER" id="PTHR46038:SF12">
    <property type="entry name" value="OS03G0731800 PROTEIN"/>
    <property type="match status" value="1"/>
</dbReference>
<gene>
    <name evidence="4" type="primary">LOC113732027</name>
</gene>